<proteinExistence type="inferred from homology"/>
<dbReference type="EMBL" id="ASWO01000001">
    <property type="protein sequence ID" value="EOT87539.1"/>
    <property type="molecule type" value="Genomic_DNA"/>
</dbReference>
<protein>
    <recommendedName>
        <fullName evidence="9">Thiamine-phosphate synthase</fullName>
        <shortName evidence="9">TP synthase</shortName>
        <shortName evidence="9">TPS</shortName>
        <ecNumber evidence="9">2.5.1.3</ecNumber>
    </recommendedName>
    <alternativeName>
        <fullName evidence="9">Thiamine-phosphate pyrophosphorylase</fullName>
        <shortName evidence="9">TMP pyrophosphorylase</shortName>
        <shortName evidence="9">TMP-PPase</shortName>
    </alternativeName>
</protein>
<dbReference type="CDD" id="cd00564">
    <property type="entry name" value="TMP_TenI"/>
    <property type="match status" value="1"/>
</dbReference>
<evidence type="ECO:0000313" key="14">
    <source>
        <dbReference type="Proteomes" id="UP000015961"/>
    </source>
</evidence>
<dbReference type="SUPFAM" id="SSF51391">
    <property type="entry name" value="Thiamin phosphate synthase"/>
    <property type="match status" value="1"/>
</dbReference>
<dbReference type="GO" id="GO:0009229">
    <property type="term" value="P:thiamine diphosphate biosynthetic process"/>
    <property type="evidence" value="ECO:0007669"/>
    <property type="project" value="UniProtKB-UniRule"/>
</dbReference>
<evidence type="ECO:0000256" key="7">
    <source>
        <dbReference type="ARBA" id="ARBA00047851"/>
    </source>
</evidence>
<dbReference type="GO" id="GO:0005737">
    <property type="term" value="C:cytoplasm"/>
    <property type="evidence" value="ECO:0007669"/>
    <property type="project" value="TreeGrafter"/>
</dbReference>
<dbReference type="UniPathway" id="UPA00060">
    <property type="reaction ID" value="UER00141"/>
</dbReference>
<keyword evidence="14" id="KW-1185">Reference proteome</keyword>
<feature type="binding site" evidence="9">
    <location>
        <begin position="187"/>
        <end position="188"/>
    </location>
    <ligand>
        <name>2-[(2R,5Z)-2-carboxy-4-methylthiazol-5(2H)-ylidene]ethyl phosphate</name>
        <dbReference type="ChEBI" id="CHEBI:62899"/>
    </ligand>
</feature>
<feature type="binding site" evidence="9">
    <location>
        <position position="110"/>
    </location>
    <ligand>
        <name>4-amino-2-methyl-5-(diphosphooxymethyl)pyrimidine</name>
        <dbReference type="ChEBI" id="CHEBI:57841"/>
    </ligand>
</feature>
<evidence type="ECO:0000313" key="13">
    <source>
        <dbReference type="EMBL" id="EOT87539.1"/>
    </source>
</evidence>
<dbReference type="InterPro" id="IPR022998">
    <property type="entry name" value="ThiamineP_synth_TenI"/>
</dbReference>
<dbReference type="Proteomes" id="UP000015961">
    <property type="component" value="Unassembled WGS sequence"/>
</dbReference>
<feature type="binding site" evidence="9">
    <location>
        <position position="139"/>
    </location>
    <ligand>
        <name>4-amino-2-methyl-5-(diphosphooxymethyl)pyrimidine</name>
        <dbReference type="ChEBI" id="CHEBI:57841"/>
    </ligand>
</feature>
<comment type="function">
    <text evidence="9">Condenses 4-methyl-5-(beta-hydroxyethyl)thiazole monophosphate (THZ-P) and 2-methyl-4-amino-5-hydroxymethyl pyrimidine pyrophosphate (HMP-PP) to form thiamine monophosphate (TMP).</text>
</comment>
<dbReference type="HAMAP" id="MF_00097">
    <property type="entry name" value="TMP_synthase"/>
    <property type="match status" value="1"/>
</dbReference>
<evidence type="ECO:0000256" key="2">
    <source>
        <dbReference type="ARBA" id="ARBA00022679"/>
    </source>
</evidence>
<evidence type="ECO:0000256" key="11">
    <source>
        <dbReference type="RuleBase" id="RU004253"/>
    </source>
</evidence>
<evidence type="ECO:0000259" key="12">
    <source>
        <dbReference type="Pfam" id="PF02581"/>
    </source>
</evidence>
<accession>S0P1W3</accession>
<evidence type="ECO:0000256" key="4">
    <source>
        <dbReference type="ARBA" id="ARBA00022842"/>
    </source>
</evidence>
<comment type="catalytic activity">
    <reaction evidence="6 9 10">
        <text>4-methyl-5-(2-phosphooxyethyl)-thiazole + 4-amino-2-methyl-5-(diphosphooxymethyl)pyrimidine + H(+) = thiamine phosphate + diphosphate</text>
        <dbReference type="Rhea" id="RHEA:22328"/>
        <dbReference type="ChEBI" id="CHEBI:15378"/>
        <dbReference type="ChEBI" id="CHEBI:33019"/>
        <dbReference type="ChEBI" id="CHEBI:37575"/>
        <dbReference type="ChEBI" id="CHEBI:57841"/>
        <dbReference type="ChEBI" id="CHEBI:58296"/>
        <dbReference type="EC" id="2.5.1.3"/>
    </reaction>
</comment>
<evidence type="ECO:0000256" key="5">
    <source>
        <dbReference type="ARBA" id="ARBA00022977"/>
    </source>
</evidence>
<evidence type="ECO:0000256" key="8">
    <source>
        <dbReference type="ARBA" id="ARBA00047883"/>
    </source>
</evidence>
<dbReference type="PANTHER" id="PTHR20857">
    <property type="entry name" value="THIAMINE-PHOSPHATE PYROPHOSPHORYLASE"/>
    <property type="match status" value="1"/>
</dbReference>
<gene>
    <name evidence="9" type="primary">thiE</name>
    <name evidence="13" type="ORF">I573_00595</name>
</gene>
<dbReference type="PATRIC" id="fig|1140003.3.peg.596"/>
<evidence type="ECO:0000256" key="10">
    <source>
        <dbReference type="RuleBase" id="RU003826"/>
    </source>
</evidence>
<dbReference type="InterPro" id="IPR034291">
    <property type="entry name" value="TMP_synthase"/>
</dbReference>
<feature type="binding site" evidence="9">
    <location>
        <position position="73"/>
    </location>
    <ligand>
        <name>Mg(2+)</name>
        <dbReference type="ChEBI" id="CHEBI:18420"/>
    </ligand>
</feature>
<comment type="similarity">
    <text evidence="9 10">Belongs to the thiamine-phosphate synthase family.</text>
</comment>
<feature type="domain" description="Thiamine phosphate synthase/TenI" evidence="12">
    <location>
        <begin position="8"/>
        <end position="190"/>
    </location>
</feature>
<comment type="catalytic activity">
    <reaction evidence="8 9 10">
        <text>2-[(2R,5Z)-2-carboxy-4-methylthiazol-5(2H)-ylidene]ethyl phosphate + 4-amino-2-methyl-5-(diphosphooxymethyl)pyrimidine + 2 H(+) = thiamine phosphate + CO2 + diphosphate</text>
        <dbReference type="Rhea" id="RHEA:47844"/>
        <dbReference type="ChEBI" id="CHEBI:15378"/>
        <dbReference type="ChEBI" id="CHEBI:16526"/>
        <dbReference type="ChEBI" id="CHEBI:33019"/>
        <dbReference type="ChEBI" id="CHEBI:37575"/>
        <dbReference type="ChEBI" id="CHEBI:57841"/>
        <dbReference type="ChEBI" id="CHEBI:62899"/>
        <dbReference type="EC" id="2.5.1.3"/>
    </reaction>
</comment>
<dbReference type="OrthoDB" id="9812206at2"/>
<feature type="binding site" evidence="9">
    <location>
        <begin position="136"/>
        <end position="138"/>
    </location>
    <ligand>
        <name>2-[(2R,5Z)-2-carboxy-4-methylthiazol-5(2H)-ylidene]ethyl phosphate</name>
        <dbReference type="ChEBI" id="CHEBI:62899"/>
    </ligand>
</feature>
<evidence type="ECO:0000256" key="9">
    <source>
        <dbReference type="HAMAP-Rule" id="MF_00097"/>
    </source>
</evidence>
<dbReference type="GO" id="GO:0009228">
    <property type="term" value="P:thiamine biosynthetic process"/>
    <property type="evidence" value="ECO:0007669"/>
    <property type="project" value="UniProtKB-KW"/>
</dbReference>
<dbReference type="eggNOG" id="COG0352">
    <property type="taxonomic scope" value="Bacteria"/>
</dbReference>
<evidence type="ECO:0000256" key="3">
    <source>
        <dbReference type="ARBA" id="ARBA00022723"/>
    </source>
</evidence>
<name>S0P1W3_9ENTE</name>
<dbReference type="PANTHER" id="PTHR20857:SF15">
    <property type="entry name" value="THIAMINE-PHOSPHATE SYNTHASE"/>
    <property type="match status" value="1"/>
</dbReference>
<dbReference type="EC" id="2.5.1.3" evidence="9"/>
<feature type="binding site" evidence="9">
    <location>
        <begin position="37"/>
        <end position="41"/>
    </location>
    <ligand>
        <name>4-amino-2-methyl-5-(diphosphooxymethyl)pyrimidine</name>
        <dbReference type="ChEBI" id="CHEBI:57841"/>
    </ligand>
</feature>
<dbReference type="STRING" id="1140003.OMY_00602"/>
<feature type="binding site" evidence="9">
    <location>
        <position position="72"/>
    </location>
    <ligand>
        <name>4-amino-2-methyl-5-(diphosphooxymethyl)pyrimidine</name>
        <dbReference type="ChEBI" id="CHEBI:57841"/>
    </ligand>
</feature>
<dbReference type="Gene3D" id="3.20.20.70">
    <property type="entry name" value="Aldolase class I"/>
    <property type="match status" value="1"/>
</dbReference>
<comment type="pathway">
    <text evidence="1 9 11">Cofactor biosynthesis; thiamine diphosphate biosynthesis; thiamine phosphate from 4-amino-2-methyl-5-diphosphomethylpyrimidine and 4-methyl-5-(2-phosphoethyl)-thiazole: step 1/1.</text>
</comment>
<dbReference type="AlphaFoldDB" id="S0P1W3"/>
<dbReference type="GO" id="GO:0004789">
    <property type="term" value="F:thiamine-phosphate diphosphorylase activity"/>
    <property type="evidence" value="ECO:0007669"/>
    <property type="project" value="UniProtKB-UniRule"/>
</dbReference>
<comment type="cofactor">
    <cofactor evidence="9">
        <name>Mg(2+)</name>
        <dbReference type="ChEBI" id="CHEBI:18420"/>
    </cofactor>
    <text evidence="9">Binds 1 Mg(2+) ion per subunit.</text>
</comment>
<dbReference type="Pfam" id="PF02581">
    <property type="entry name" value="TMP-TENI"/>
    <property type="match status" value="1"/>
</dbReference>
<evidence type="ECO:0000256" key="6">
    <source>
        <dbReference type="ARBA" id="ARBA00047334"/>
    </source>
</evidence>
<dbReference type="InterPro" id="IPR036206">
    <property type="entry name" value="ThiamineP_synth_sf"/>
</dbReference>
<comment type="catalytic activity">
    <reaction evidence="7 9 10">
        <text>2-(2-carboxy-4-methylthiazol-5-yl)ethyl phosphate + 4-amino-2-methyl-5-(diphosphooxymethyl)pyrimidine + 2 H(+) = thiamine phosphate + CO2 + diphosphate</text>
        <dbReference type="Rhea" id="RHEA:47848"/>
        <dbReference type="ChEBI" id="CHEBI:15378"/>
        <dbReference type="ChEBI" id="CHEBI:16526"/>
        <dbReference type="ChEBI" id="CHEBI:33019"/>
        <dbReference type="ChEBI" id="CHEBI:37575"/>
        <dbReference type="ChEBI" id="CHEBI:57841"/>
        <dbReference type="ChEBI" id="CHEBI:62890"/>
        <dbReference type="EC" id="2.5.1.3"/>
    </reaction>
</comment>
<keyword evidence="4 9" id="KW-0460">Magnesium</keyword>
<organism evidence="13 14">
    <name type="scientific">Enterococcus sulfureus ATCC 49903</name>
    <dbReference type="NCBI Taxonomy" id="1140003"/>
    <lineage>
        <taxon>Bacteria</taxon>
        <taxon>Bacillati</taxon>
        <taxon>Bacillota</taxon>
        <taxon>Bacilli</taxon>
        <taxon>Lactobacillales</taxon>
        <taxon>Enterococcaceae</taxon>
        <taxon>Enterococcus</taxon>
    </lineage>
</organism>
<dbReference type="FunFam" id="3.20.20.70:FF:000096">
    <property type="entry name" value="Thiamine-phosphate synthase"/>
    <property type="match status" value="1"/>
</dbReference>
<dbReference type="InterPro" id="IPR013785">
    <property type="entry name" value="Aldolase_TIM"/>
</dbReference>
<dbReference type="GO" id="GO:0000287">
    <property type="term" value="F:magnesium ion binding"/>
    <property type="evidence" value="ECO:0007669"/>
    <property type="project" value="UniProtKB-UniRule"/>
</dbReference>
<keyword evidence="5 9" id="KW-0784">Thiamine biosynthesis</keyword>
<comment type="caution">
    <text evidence="13">The sequence shown here is derived from an EMBL/GenBank/DDBJ whole genome shotgun (WGS) entry which is preliminary data.</text>
</comment>
<reference evidence="13 14" key="1">
    <citation type="submission" date="2013-03" db="EMBL/GenBank/DDBJ databases">
        <title>The Genome Sequence of Enterococcus sulfureus ATCC_49903 (PacBio/Illumina hybrid assembly).</title>
        <authorList>
            <consortium name="The Broad Institute Genomics Platform"/>
            <consortium name="The Broad Institute Genome Sequencing Center for Infectious Disease"/>
            <person name="Earl A."/>
            <person name="Russ C."/>
            <person name="Gilmore M."/>
            <person name="Surin D."/>
            <person name="Walker B."/>
            <person name="Young S."/>
            <person name="Zeng Q."/>
            <person name="Gargeya S."/>
            <person name="Fitzgerald M."/>
            <person name="Haas B."/>
            <person name="Abouelleil A."/>
            <person name="Allen A.W."/>
            <person name="Alvarado L."/>
            <person name="Arachchi H.M."/>
            <person name="Berlin A.M."/>
            <person name="Chapman S.B."/>
            <person name="Gainer-Dewar J."/>
            <person name="Goldberg J."/>
            <person name="Griggs A."/>
            <person name="Gujja S."/>
            <person name="Hansen M."/>
            <person name="Howarth C."/>
            <person name="Imamovic A."/>
            <person name="Ireland A."/>
            <person name="Larimer J."/>
            <person name="McCowan C."/>
            <person name="Murphy C."/>
            <person name="Pearson M."/>
            <person name="Poon T.W."/>
            <person name="Priest M."/>
            <person name="Roberts A."/>
            <person name="Saif S."/>
            <person name="Shea T."/>
            <person name="Sisk P."/>
            <person name="Sykes S."/>
            <person name="Wortman J."/>
            <person name="Nusbaum C."/>
            <person name="Birren B."/>
        </authorList>
    </citation>
    <scope>NUCLEOTIDE SEQUENCE [LARGE SCALE GENOMIC DNA]</scope>
    <source>
        <strain evidence="13 14">ATCC 49903</strain>
    </source>
</reference>
<evidence type="ECO:0000256" key="1">
    <source>
        <dbReference type="ARBA" id="ARBA00005165"/>
    </source>
</evidence>
<sequence length="205" mass="22561">MSSYLANYLVFGTQDCIHHEPLTLLEQALQAGITCVQLREKGPKSLQENKRIEFAKECQALCQQYQVPFFVNDDLALAIAVNADGIHVGQEDISVEQIRKHAPKLLIGLSVHTKAQVERAIKQKVDYVGIGPIYETTTKKDGIQSSPDFLKEICQQYSQLPVVAIGGIDGENQHALRQMGASGIAVVSAITKQYDIVSAVNQIKE</sequence>
<keyword evidence="2 9" id="KW-0808">Transferase</keyword>
<dbReference type="RefSeq" id="WP_016185093.1">
    <property type="nucleotide sequence ID" value="NZ_ASWO01000001.1"/>
</dbReference>
<feature type="binding site" evidence="9">
    <location>
        <position position="167"/>
    </location>
    <ligand>
        <name>2-[(2R,5Z)-2-carboxy-4-methylthiazol-5(2H)-ylidene]ethyl phosphate</name>
        <dbReference type="ChEBI" id="CHEBI:62899"/>
    </ligand>
</feature>
<feature type="binding site" evidence="9">
    <location>
        <position position="92"/>
    </location>
    <ligand>
        <name>Mg(2+)</name>
        <dbReference type="ChEBI" id="CHEBI:18420"/>
    </ligand>
</feature>
<dbReference type="NCBIfam" id="TIGR00693">
    <property type="entry name" value="thiE"/>
    <property type="match status" value="1"/>
</dbReference>
<keyword evidence="3 9" id="KW-0479">Metal-binding</keyword>